<dbReference type="NCBIfam" id="TIGR04516">
    <property type="entry name" value="glycosyl_450act"/>
    <property type="match status" value="1"/>
</dbReference>
<comment type="caution">
    <text evidence="7">The sequence shown here is derived from an EMBL/GenBank/DDBJ whole genome shotgun (WGS) entry which is preliminary data.</text>
</comment>
<keyword evidence="4" id="KW-0045">Antibiotic biosynthesis</keyword>
<evidence type="ECO:0000313" key="8">
    <source>
        <dbReference type="Proteomes" id="UP001202052"/>
    </source>
</evidence>
<dbReference type="Pfam" id="PF06722">
    <property type="entry name" value="EryCIII-like_C"/>
    <property type="match status" value="1"/>
</dbReference>
<accession>A0ABT0NMU1</accession>
<dbReference type="SUPFAM" id="SSF53756">
    <property type="entry name" value="UDP-Glycosyltransferase/glycogen phosphorylase"/>
    <property type="match status" value="1"/>
</dbReference>
<dbReference type="EMBL" id="JAMCCK010000005">
    <property type="protein sequence ID" value="MCL3992456.1"/>
    <property type="molecule type" value="Genomic_DNA"/>
</dbReference>
<evidence type="ECO:0000259" key="5">
    <source>
        <dbReference type="Pfam" id="PF06722"/>
    </source>
</evidence>
<reference evidence="7 8" key="1">
    <citation type="submission" date="2022-05" db="EMBL/GenBank/DDBJ databases">
        <title>Genome Resource of Streptomyces lavenduligriseus GA1-1, a Strain with Broad-Spectrum Antifungal Activity against Phytopathogenic Fungi.</title>
        <authorList>
            <person name="Qi D."/>
        </authorList>
    </citation>
    <scope>NUCLEOTIDE SEQUENCE [LARGE SCALE GENOMIC DNA]</scope>
    <source>
        <strain evidence="7 8">GA1-1</strain>
    </source>
</reference>
<dbReference type="InterPro" id="IPR030953">
    <property type="entry name" value="Glycosyl_450act"/>
</dbReference>
<gene>
    <name evidence="7" type="primary">oleG1</name>
    <name evidence="7" type="ORF">M4438_02740</name>
</gene>
<dbReference type="InterPro" id="IPR048284">
    <property type="entry name" value="EryCIII-like_N"/>
</dbReference>
<comment type="similarity">
    <text evidence="1">Belongs to the glycosyltransferase 28 family.</text>
</comment>
<evidence type="ECO:0000313" key="7">
    <source>
        <dbReference type="EMBL" id="MCL3992456.1"/>
    </source>
</evidence>
<name>A0ABT0NMU1_9ACTN</name>
<organism evidence="7 8">
    <name type="scientific">Streptomyces lavenduligriseus</name>
    <dbReference type="NCBI Taxonomy" id="67315"/>
    <lineage>
        <taxon>Bacteria</taxon>
        <taxon>Bacillati</taxon>
        <taxon>Actinomycetota</taxon>
        <taxon>Actinomycetes</taxon>
        <taxon>Kitasatosporales</taxon>
        <taxon>Streptomycetaceae</taxon>
        <taxon>Streptomyces</taxon>
    </lineage>
</organism>
<evidence type="ECO:0000259" key="6">
    <source>
        <dbReference type="Pfam" id="PF21036"/>
    </source>
</evidence>
<protein>
    <submittedName>
        <fullName evidence="7">L-oleandrosyl-oleandolide desosaminyltransferase OleG1</fullName>
    </submittedName>
</protein>
<keyword evidence="3" id="KW-0808">Transferase</keyword>
<dbReference type="CDD" id="cd03784">
    <property type="entry name" value="GT1_Gtf-like"/>
    <property type="match status" value="1"/>
</dbReference>
<evidence type="ECO:0000256" key="4">
    <source>
        <dbReference type="ARBA" id="ARBA00023194"/>
    </source>
</evidence>
<dbReference type="InterPro" id="IPR050426">
    <property type="entry name" value="Glycosyltransferase_28"/>
</dbReference>
<evidence type="ECO:0000256" key="1">
    <source>
        <dbReference type="ARBA" id="ARBA00006962"/>
    </source>
</evidence>
<dbReference type="InterPro" id="IPR002213">
    <property type="entry name" value="UDP_glucos_trans"/>
</dbReference>
<evidence type="ECO:0000256" key="3">
    <source>
        <dbReference type="ARBA" id="ARBA00022679"/>
    </source>
</evidence>
<keyword evidence="2" id="KW-0328">Glycosyltransferase</keyword>
<dbReference type="Proteomes" id="UP001202052">
    <property type="component" value="Unassembled WGS sequence"/>
</dbReference>
<dbReference type="PANTHER" id="PTHR48050:SF13">
    <property type="entry name" value="STEROL 3-BETA-GLUCOSYLTRANSFERASE UGT80A2"/>
    <property type="match status" value="1"/>
</dbReference>
<dbReference type="Pfam" id="PF21036">
    <property type="entry name" value="EryCIII-like_N"/>
    <property type="match status" value="1"/>
</dbReference>
<dbReference type="Gene3D" id="3.40.50.2000">
    <property type="entry name" value="Glycogen Phosphorylase B"/>
    <property type="match status" value="2"/>
</dbReference>
<dbReference type="PANTHER" id="PTHR48050">
    <property type="entry name" value="STEROL 3-BETA-GLUCOSYLTRANSFERASE"/>
    <property type="match status" value="1"/>
</dbReference>
<feature type="domain" description="Erythromycin biosynthesis protein CIII-like N-terminal" evidence="6">
    <location>
        <begin position="22"/>
        <end position="256"/>
    </location>
</feature>
<feature type="domain" description="Erythromycin biosynthesis protein CIII-like C-terminal" evidence="5">
    <location>
        <begin position="271"/>
        <end position="415"/>
    </location>
</feature>
<keyword evidence="8" id="KW-1185">Reference proteome</keyword>
<dbReference type="RefSeq" id="WP_249457098.1">
    <property type="nucleotide sequence ID" value="NZ_JAMCCK010000005.1"/>
</dbReference>
<dbReference type="InterPro" id="IPR010610">
    <property type="entry name" value="EryCIII-like_C"/>
</dbReference>
<proteinExistence type="inferred from homology"/>
<sequence length="428" mass="47246">MRVMMTTFAANTHFQPLVPLAWALRTAGHEVRVVSQPSLSDVVTQAGLTSVPVGTEAPVEQFAATWGDDAYIGVNSIDFTGNDPGLWTWPYLLGMETMLVPAFYELLNNESFVDGVVEFARDWRPDLVIWEPLTFAGAVAARVTGAAHARLPWGQEITLRGRQAFLAERALQPFEHREDPTAEWLGRTLDRYGCSFDEEMVTGQWTIDTLPRSMRLELSEELRTLDMRYVPYNGPAVVPPWVWEPCERPRVCLTIGTSQRDSGRDHVPLDHLLDSLADVDAEIVATLDTTQQERLRGAAPGNVRLVDFVPLHALMPTCSAIVHHGGPGTWSTAALHGVPQIILDTSWDTPVRAQRMQQLGAGLSMPVGELGVEALRDRVLRLLGEPEFRAGAERIRAEMLAMPAPGDVVPDLERLTAEHAIGAMAGRR</sequence>
<evidence type="ECO:0000256" key="2">
    <source>
        <dbReference type="ARBA" id="ARBA00022676"/>
    </source>
</evidence>